<name>A0A9N8HAZ4_9STRA</name>
<protein>
    <submittedName>
        <fullName evidence="4">Prefoldin subunit 2</fullName>
    </submittedName>
</protein>
<sequence>MATTTATPAQQPLLSQAAVVQKYRQLTQECQQLMSKVAELEQERNEHKLVEETLTPLDPDRRAYRLVGEVLVERTVKEVLPSVKENRENLEKTITTLRERLTERQRQTAEFKAEYKLQ</sequence>
<evidence type="ECO:0000256" key="1">
    <source>
        <dbReference type="ARBA" id="ARBA00008045"/>
    </source>
</evidence>
<dbReference type="Proteomes" id="UP001153069">
    <property type="component" value="Unassembled WGS sequence"/>
</dbReference>
<keyword evidence="2" id="KW-0143">Chaperone</keyword>
<comment type="caution">
    <text evidence="4">The sequence shown here is derived from an EMBL/GenBank/DDBJ whole genome shotgun (WGS) entry which is preliminary data.</text>
</comment>
<dbReference type="InterPro" id="IPR027235">
    <property type="entry name" value="PFD2"/>
</dbReference>
<evidence type="ECO:0000313" key="5">
    <source>
        <dbReference type="Proteomes" id="UP001153069"/>
    </source>
</evidence>
<dbReference type="Gene3D" id="1.10.287.370">
    <property type="match status" value="1"/>
</dbReference>
<gene>
    <name evidence="4" type="ORF">SEMRO_243_G096910.1</name>
</gene>
<proteinExistence type="inferred from homology"/>
<keyword evidence="5" id="KW-1185">Reference proteome</keyword>
<dbReference type="PANTHER" id="PTHR13303">
    <property type="entry name" value="PREFOLDIN SUBUNIT 2"/>
    <property type="match status" value="1"/>
</dbReference>
<reference evidence="4" key="1">
    <citation type="submission" date="2020-06" db="EMBL/GenBank/DDBJ databases">
        <authorList>
            <consortium name="Plant Systems Biology data submission"/>
        </authorList>
    </citation>
    <scope>NUCLEOTIDE SEQUENCE</scope>
    <source>
        <strain evidence="4">D6</strain>
    </source>
</reference>
<accession>A0A9N8HAZ4</accession>
<comment type="similarity">
    <text evidence="1">Belongs to the prefoldin subunit beta family.</text>
</comment>
<feature type="coiled-coil region" evidence="3">
    <location>
        <begin position="23"/>
        <end position="50"/>
    </location>
</feature>
<evidence type="ECO:0000256" key="3">
    <source>
        <dbReference type="SAM" id="Coils"/>
    </source>
</evidence>
<dbReference type="FunFam" id="1.10.287.370:FF:000002">
    <property type="entry name" value="Prefoldin subunit 2"/>
    <property type="match status" value="1"/>
</dbReference>
<dbReference type="InterPro" id="IPR002777">
    <property type="entry name" value="PFD_beta-like"/>
</dbReference>
<dbReference type="AlphaFoldDB" id="A0A9N8HAZ4"/>
<dbReference type="InterPro" id="IPR009053">
    <property type="entry name" value="Prefoldin"/>
</dbReference>
<keyword evidence="3" id="KW-0175">Coiled coil</keyword>
<evidence type="ECO:0000313" key="4">
    <source>
        <dbReference type="EMBL" id="CAB9505780.1"/>
    </source>
</evidence>
<dbReference type="EMBL" id="CAICTM010000242">
    <property type="protein sequence ID" value="CAB9505780.1"/>
    <property type="molecule type" value="Genomic_DNA"/>
</dbReference>
<dbReference type="OrthoDB" id="29646at2759"/>
<dbReference type="GO" id="GO:0006457">
    <property type="term" value="P:protein folding"/>
    <property type="evidence" value="ECO:0007669"/>
    <property type="project" value="InterPro"/>
</dbReference>
<dbReference type="Pfam" id="PF01920">
    <property type="entry name" value="Prefoldin_2"/>
    <property type="match status" value="1"/>
</dbReference>
<dbReference type="SUPFAM" id="SSF46579">
    <property type="entry name" value="Prefoldin"/>
    <property type="match status" value="1"/>
</dbReference>
<organism evidence="4 5">
    <name type="scientific">Seminavis robusta</name>
    <dbReference type="NCBI Taxonomy" id="568900"/>
    <lineage>
        <taxon>Eukaryota</taxon>
        <taxon>Sar</taxon>
        <taxon>Stramenopiles</taxon>
        <taxon>Ochrophyta</taxon>
        <taxon>Bacillariophyta</taxon>
        <taxon>Bacillariophyceae</taxon>
        <taxon>Bacillariophycidae</taxon>
        <taxon>Naviculales</taxon>
        <taxon>Naviculaceae</taxon>
        <taxon>Seminavis</taxon>
    </lineage>
</organism>
<dbReference type="GO" id="GO:0016272">
    <property type="term" value="C:prefoldin complex"/>
    <property type="evidence" value="ECO:0007669"/>
    <property type="project" value="InterPro"/>
</dbReference>
<dbReference type="CDD" id="cd23163">
    <property type="entry name" value="Prefoldin_2"/>
    <property type="match status" value="1"/>
</dbReference>
<dbReference type="GO" id="GO:0051082">
    <property type="term" value="F:unfolded protein binding"/>
    <property type="evidence" value="ECO:0007669"/>
    <property type="project" value="InterPro"/>
</dbReference>
<evidence type="ECO:0000256" key="2">
    <source>
        <dbReference type="ARBA" id="ARBA00023186"/>
    </source>
</evidence>
<feature type="coiled-coil region" evidence="3">
    <location>
        <begin position="80"/>
        <end position="107"/>
    </location>
</feature>